<keyword evidence="1" id="KW-0808">Transferase</keyword>
<dbReference type="InterPro" id="IPR016181">
    <property type="entry name" value="Acyl_CoA_acyltransferase"/>
</dbReference>
<dbReference type="PANTHER" id="PTHR43441">
    <property type="entry name" value="RIBOSOMAL-PROTEIN-SERINE ACETYLTRANSFERASE"/>
    <property type="match status" value="1"/>
</dbReference>
<dbReference type="Gene3D" id="3.40.630.30">
    <property type="match status" value="1"/>
</dbReference>
<evidence type="ECO:0000313" key="1">
    <source>
        <dbReference type="EMBL" id="ARP99068.1"/>
    </source>
</evidence>
<keyword evidence="2" id="KW-1185">Reference proteome</keyword>
<gene>
    <name evidence="1" type="ORF">CAK95_08220</name>
</gene>
<dbReference type="RefSeq" id="WP_086087478.1">
    <property type="nucleotide sequence ID" value="NZ_CP021112.1"/>
</dbReference>
<dbReference type="Proteomes" id="UP000194137">
    <property type="component" value="Chromosome"/>
</dbReference>
<dbReference type="GO" id="GO:0008999">
    <property type="term" value="F:protein-N-terminal-alanine acetyltransferase activity"/>
    <property type="evidence" value="ECO:0007669"/>
    <property type="project" value="TreeGrafter"/>
</dbReference>
<dbReference type="PANTHER" id="PTHR43441:SF2">
    <property type="entry name" value="FAMILY ACETYLTRANSFERASE, PUTATIVE (AFU_ORTHOLOGUE AFUA_7G00850)-RELATED"/>
    <property type="match status" value="1"/>
</dbReference>
<dbReference type="SUPFAM" id="SSF55729">
    <property type="entry name" value="Acyl-CoA N-acyltransferases (Nat)"/>
    <property type="match status" value="1"/>
</dbReference>
<dbReference type="InterPro" id="IPR051908">
    <property type="entry name" value="Ribosomal_N-acetyltransferase"/>
</dbReference>
<dbReference type="InterPro" id="IPR000182">
    <property type="entry name" value="GNAT_dom"/>
</dbReference>
<evidence type="ECO:0000313" key="2">
    <source>
        <dbReference type="Proteomes" id="UP000194137"/>
    </source>
</evidence>
<dbReference type="STRING" id="1235591.CAK95_08220"/>
<dbReference type="FunFam" id="3.40.630.30:FF:000047">
    <property type="entry name" value="Acetyltransferase, GNAT family"/>
    <property type="match status" value="1"/>
</dbReference>
<dbReference type="KEGG" id="psin:CAK95_08220"/>
<dbReference type="AlphaFoldDB" id="A0A1W6ZNT6"/>
<dbReference type="Pfam" id="PF13302">
    <property type="entry name" value="Acetyltransf_3"/>
    <property type="match status" value="1"/>
</dbReference>
<dbReference type="PROSITE" id="PS51186">
    <property type="entry name" value="GNAT"/>
    <property type="match status" value="1"/>
</dbReference>
<dbReference type="EMBL" id="CP021112">
    <property type="protein sequence ID" value="ARP99068.1"/>
    <property type="molecule type" value="Genomic_DNA"/>
</dbReference>
<dbReference type="OrthoDB" id="5295305at2"/>
<sequence length="221" mass="25009">MSEPLNFKPAIRPADVALAGHYGSVVKLDPLQHGASLWNAIKDHPDLWDYMPYGPFESAKAFDDWLLDRASLSDPYVYAILDPDGHALGLAALMNIHPEMGVIEVGHIAYAPALQRTRLGTEAQYLLASYAFDALGYRRYEWKCNALNKASRAAAQRYGFSFEGIFRQHMVVKGHNRDTAWYSIIDIEWPARKAAFERWLSPDNFDARGHQKARLSDLMAR</sequence>
<dbReference type="GO" id="GO:1990189">
    <property type="term" value="F:protein N-terminal-serine acetyltransferase activity"/>
    <property type="evidence" value="ECO:0007669"/>
    <property type="project" value="TreeGrafter"/>
</dbReference>
<name>A0A1W6ZNT6_9HYPH</name>
<proteinExistence type="predicted"/>
<protein>
    <submittedName>
        <fullName evidence="1">GNAT family N-acetyltransferase</fullName>
    </submittedName>
</protein>
<organism evidence="1 2">
    <name type="scientific">Pseudorhodoplanes sinuspersici</name>
    <dbReference type="NCBI Taxonomy" id="1235591"/>
    <lineage>
        <taxon>Bacteria</taxon>
        <taxon>Pseudomonadati</taxon>
        <taxon>Pseudomonadota</taxon>
        <taxon>Alphaproteobacteria</taxon>
        <taxon>Hyphomicrobiales</taxon>
        <taxon>Pseudorhodoplanes</taxon>
    </lineage>
</organism>
<accession>A0A1W6ZNT6</accession>
<reference evidence="1 2" key="1">
    <citation type="submission" date="2017-05" db="EMBL/GenBank/DDBJ databases">
        <title>Full genome sequence of Pseudorhodoplanes sinuspersici.</title>
        <authorList>
            <person name="Dastgheib S.M.M."/>
            <person name="Shavandi M."/>
            <person name="Tirandaz H."/>
        </authorList>
    </citation>
    <scope>NUCLEOTIDE SEQUENCE [LARGE SCALE GENOMIC DNA]</scope>
    <source>
        <strain evidence="1 2">RIPI110</strain>
    </source>
</reference>